<evidence type="ECO:0000256" key="3">
    <source>
        <dbReference type="ARBA" id="ARBA00023277"/>
    </source>
</evidence>
<dbReference type="InterPro" id="IPR029052">
    <property type="entry name" value="Metallo-depent_PP-like"/>
</dbReference>
<dbReference type="PIRSF" id="PIRSF000906">
    <property type="entry name" value="FBPtase_Bacill"/>
    <property type="match status" value="1"/>
</dbReference>
<dbReference type="Proteomes" id="UP000224563">
    <property type="component" value="Unassembled WGS sequence"/>
</dbReference>
<comment type="similarity">
    <text evidence="4">Belongs to the FBPase class 3 family.</text>
</comment>
<accession>A0A2G3E175</accession>
<reference evidence="5 6" key="1">
    <citation type="submission" date="2017-10" db="EMBL/GenBank/DDBJ databases">
        <title>Resolving the taxonomy of Roseburia spp., Eubacterium rectale and Agathobacter spp. through phylogenomic analysis.</title>
        <authorList>
            <person name="Sheridan P.O."/>
            <person name="Walker A.W."/>
            <person name="Duncan S.H."/>
            <person name="Scott K.P."/>
            <person name="Toole P.W.O."/>
            <person name="Luis P."/>
            <person name="Flint H.J."/>
        </authorList>
    </citation>
    <scope>NUCLEOTIDE SEQUENCE [LARGE SCALE GENOMIC DNA]</scope>
    <source>
        <strain evidence="5 6">JK623</strain>
    </source>
</reference>
<evidence type="ECO:0000256" key="1">
    <source>
        <dbReference type="ARBA" id="ARBA00022801"/>
    </source>
</evidence>
<evidence type="ECO:0000256" key="4">
    <source>
        <dbReference type="HAMAP-Rule" id="MF_01854"/>
    </source>
</evidence>
<keyword evidence="6" id="KW-1185">Reference proteome</keyword>
<gene>
    <name evidence="4" type="primary">fbp</name>
    <name evidence="5" type="ORF">CSX02_10395</name>
</gene>
<comment type="catalytic activity">
    <reaction evidence="4">
        <text>beta-D-fructose 1,6-bisphosphate + H2O = beta-D-fructose 6-phosphate + phosphate</text>
        <dbReference type="Rhea" id="RHEA:11064"/>
        <dbReference type="ChEBI" id="CHEBI:15377"/>
        <dbReference type="ChEBI" id="CHEBI:32966"/>
        <dbReference type="ChEBI" id="CHEBI:43474"/>
        <dbReference type="ChEBI" id="CHEBI:57634"/>
        <dbReference type="EC" id="3.1.3.11"/>
    </reaction>
</comment>
<keyword evidence="1 4" id="KW-0378">Hydrolase</keyword>
<dbReference type="SUPFAM" id="SSF56300">
    <property type="entry name" value="Metallo-dependent phosphatases"/>
    <property type="match status" value="1"/>
</dbReference>
<evidence type="ECO:0000256" key="2">
    <source>
        <dbReference type="ARBA" id="ARBA00023211"/>
    </source>
</evidence>
<evidence type="ECO:0000313" key="5">
    <source>
        <dbReference type="EMBL" id="PHU36905.1"/>
    </source>
</evidence>
<dbReference type="HAMAP" id="MF_01854">
    <property type="entry name" value="FBPase_class3"/>
    <property type="match status" value="1"/>
</dbReference>
<comment type="cofactor">
    <cofactor evidence="4">
        <name>Mn(2+)</name>
        <dbReference type="ChEBI" id="CHEBI:29035"/>
    </cofactor>
</comment>
<keyword evidence="2 4" id="KW-0464">Manganese</keyword>
<organism evidence="5 6">
    <name type="scientific">Agathobacter ruminis</name>
    <dbReference type="NCBI Taxonomy" id="1712665"/>
    <lineage>
        <taxon>Bacteria</taxon>
        <taxon>Bacillati</taxon>
        <taxon>Bacillota</taxon>
        <taxon>Clostridia</taxon>
        <taxon>Lachnospirales</taxon>
        <taxon>Lachnospiraceae</taxon>
        <taxon>Agathobacter</taxon>
    </lineage>
</organism>
<dbReference type="EMBL" id="PDYG01000100">
    <property type="protein sequence ID" value="PHU36905.1"/>
    <property type="molecule type" value="Genomic_DNA"/>
</dbReference>
<proteinExistence type="inferred from homology"/>
<keyword evidence="3 4" id="KW-0119">Carbohydrate metabolism</keyword>
<comment type="pathway">
    <text evidence="4">Carbohydrate biosynthesis; gluconeogenesis.</text>
</comment>
<reference evidence="5 6" key="2">
    <citation type="submission" date="2017-10" db="EMBL/GenBank/DDBJ databases">
        <authorList>
            <person name="Banno H."/>
            <person name="Chua N.-H."/>
        </authorList>
    </citation>
    <scope>NUCLEOTIDE SEQUENCE [LARGE SCALE GENOMIC DNA]</scope>
    <source>
        <strain evidence="5 6">JK623</strain>
    </source>
</reference>
<sequence length="659" mass="76099">MEKNHLHYLEQLSEQYPTISKASAEIINLQAILNLPKGTEHFLSDIHGEYEAFSHVLKNGSGAVRKKIDDVFGRSLSEADKAVLATIIYYPREKIELVKKTEEDMDSWYKVTLYRLIEVCKTVSSKYTRSKVRKMLPPDFAYIIEELITEKPEVLNKEAYYDAIVDTIVNLGQTEEFILELATLIQHLAVDHLHIIGDIYDRGPGAHLIMDRLMKYHSLDIQWGNHDIIWMGAAVGQLACIATVIRNSIRYDNLDMIEEGYGINMLPLATFAMSTYADDPCDIFVFKQLGDATRTVSESSLIRKMHKAISIIRFKLEGQLIKKWPEYGMQDRLLLEKIDYEHGTIELDGEVYPLRDCNFPTVDPENPYQLTEEELAVMMRFRSSFLHCDKLQKHMRLMLKKGNMYKVYNGNLLYHGSVPLNEDGTFRKVNIYGTEYWGRELFDVLESYVRKAFFSTDMKEKEKGADLMWYIWTAPYSPLYGRKKMATFERYYIDCPDTWVEPKNCYYELINQPQIAEMILHEFGLYGKNIHIINGHVPVHRLKGESPVKCDGKVIIIDGGFSRTYRKRTGIAGYTLIFNSYGLTLTAHDPFESAETAVKDGVDIVSRREAVELVDRRILVGDTDVGKRMKERIRDLRDLISAYQEGALPELESSNYIVY</sequence>
<comment type="caution">
    <text evidence="5">The sequence shown here is derived from an EMBL/GenBank/DDBJ whole genome shotgun (WGS) entry which is preliminary data.</text>
</comment>
<evidence type="ECO:0000313" key="6">
    <source>
        <dbReference type="Proteomes" id="UP000224563"/>
    </source>
</evidence>
<dbReference type="GO" id="GO:0042132">
    <property type="term" value="F:fructose 1,6-bisphosphate 1-phosphatase activity"/>
    <property type="evidence" value="ECO:0007669"/>
    <property type="project" value="UniProtKB-UniRule"/>
</dbReference>
<dbReference type="UniPathway" id="UPA00138"/>
<protein>
    <recommendedName>
        <fullName evidence="4">Fructose-1,6-bisphosphatase class 3</fullName>
        <shortName evidence="4">FBPase class 3</shortName>
        <ecNumber evidence="4">3.1.3.11</ecNumber>
    </recommendedName>
    <alternativeName>
        <fullName evidence="4">D-fructose-1,6-bisphosphate 1-phosphohydrolase class 3</fullName>
    </alternativeName>
</protein>
<name>A0A2G3E175_9FIRM</name>
<dbReference type="InterPro" id="IPR009164">
    <property type="entry name" value="FBPtase_class3"/>
</dbReference>
<dbReference type="EC" id="3.1.3.11" evidence="4"/>
<dbReference type="RefSeq" id="WP_099386632.1">
    <property type="nucleotide sequence ID" value="NZ_JANSWH010000062.1"/>
</dbReference>
<dbReference type="Pfam" id="PF06874">
    <property type="entry name" value="FBPase_2"/>
    <property type="match status" value="1"/>
</dbReference>
<dbReference type="AlphaFoldDB" id="A0A2G3E175"/>
<dbReference type="GO" id="GO:0006094">
    <property type="term" value="P:gluconeogenesis"/>
    <property type="evidence" value="ECO:0007669"/>
    <property type="project" value="UniProtKB-UniRule"/>
</dbReference>